<proteinExistence type="predicted"/>
<evidence type="ECO:0000313" key="2">
    <source>
        <dbReference type="Proteomes" id="UP001055811"/>
    </source>
</evidence>
<reference evidence="2" key="1">
    <citation type="journal article" date="2022" name="Mol. Ecol. Resour.">
        <title>The genomes of chicory, endive, great burdock and yacon provide insights into Asteraceae palaeo-polyploidization history and plant inulin production.</title>
        <authorList>
            <person name="Fan W."/>
            <person name="Wang S."/>
            <person name="Wang H."/>
            <person name="Wang A."/>
            <person name="Jiang F."/>
            <person name="Liu H."/>
            <person name="Zhao H."/>
            <person name="Xu D."/>
            <person name="Zhang Y."/>
        </authorList>
    </citation>
    <scope>NUCLEOTIDE SEQUENCE [LARGE SCALE GENOMIC DNA]</scope>
    <source>
        <strain evidence="2">cv. Punajuju</strain>
    </source>
</reference>
<reference evidence="1 2" key="2">
    <citation type="journal article" date="2022" name="Mol. Ecol. Resour.">
        <title>The genomes of chicory, endive, great burdock and yacon provide insights into Asteraceae paleo-polyploidization history and plant inulin production.</title>
        <authorList>
            <person name="Fan W."/>
            <person name="Wang S."/>
            <person name="Wang H."/>
            <person name="Wang A."/>
            <person name="Jiang F."/>
            <person name="Liu H."/>
            <person name="Zhao H."/>
            <person name="Xu D."/>
            <person name="Zhang Y."/>
        </authorList>
    </citation>
    <scope>NUCLEOTIDE SEQUENCE [LARGE SCALE GENOMIC DNA]</scope>
    <source>
        <strain evidence="2">cv. Punajuju</strain>
        <tissue evidence="1">Leaves</tissue>
    </source>
</reference>
<evidence type="ECO:0000313" key="1">
    <source>
        <dbReference type="EMBL" id="KAI3782565.1"/>
    </source>
</evidence>
<accession>A0ACB9GGL1</accession>
<dbReference type="EMBL" id="CM042010">
    <property type="protein sequence ID" value="KAI3782565.1"/>
    <property type="molecule type" value="Genomic_DNA"/>
</dbReference>
<dbReference type="Proteomes" id="UP001055811">
    <property type="component" value="Linkage Group LG02"/>
</dbReference>
<gene>
    <name evidence="1" type="ORF">L2E82_12616</name>
</gene>
<name>A0ACB9GGL1_CICIN</name>
<protein>
    <submittedName>
        <fullName evidence="1">Uncharacterized protein</fullName>
    </submittedName>
</protein>
<keyword evidence="2" id="KW-1185">Reference proteome</keyword>
<sequence>MDPHPLSTQNQPLPPVNDTNPHNVFRPREKAHRLHTRRVSDLVAKHADLMDGFSAFLEHGFLADIMDKSMSSLCNDFIITIVAFLQLLDSSFNGFRGPGFEPLEACKALQVLAASNNRLEENPIVEMPHVEPVSISLVGPTLKKLNDRDLSSIEITFAKHYPANTSLCIAKG</sequence>
<comment type="caution">
    <text evidence="1">The sequence shown here is derived from an EMBL/GenBank/DDBJ whole genome shotgun (WGS) entry which is preliminary data.</text>
</comment>
<organism evidence="1 2">
    <name type="scientific">Cichorium intybus</name>
    <name type="common">Chicory</name>
    <dbReference type="NCBI Taxonomy" id="13427"/>
    <lineage>
        <taxon>Eukaryota</taxon>
        <taxon>Viridiplantae</taxon>
        <taxon>Streptophyta</taxon>
        <taxon>Embryophyta</taxon>
        <taxon>Tracheophyta</taxon>
        <taxon>Spermatophyta</taxon>
        <taxon>Magnoliopsida</taxon>
        <taxon>eudicotyledons</taxon>
        <taxon>Gunneridae</taxon>
        <taxon>Pentapetalae</taxon>
        <taxon>asterids</taxon>
        <taxon>campanulids</taxon>
        <taxon>Asterales</taxon>
        <taxon>Asteraceae</taxon>
        <taxon>Cichorioideae</taxon>
        <taxon>Cichorieae</taxon>
        <taxon>Cichoriinae</taxon>
        <taxon>Cichorium</taxon>
    </lineage>
</organism>